<gene>
    <name evidence="4" type="ORF">HannXRQ_Chr13g0424761</name>
    <name evidence="3" type="ORF">HanXRQr2_Chr16g0740491</name>
</gene>
<dbReference type="EMBL" id="MNCJ02000331">
    <property type="protein sequence ID" value="KAF5759373.1"/>
    <property type="molecule type" value="Genomic_DNA"/>
</dbReference>
<dbReference type="PANTHER" id="PTHR32021">
    <property type="entry name" value="CASP-LIKE PROTEIN 5B3"/>
    <property type="match status" value="1"/>
</dbReference>
<sequence length="143" mass="16637">MFLVLYVWILNICDDDNYRYLVAVVRLQSLWSLSLAMIDNLLYITSTIAFAAACACVGITVVISNDLNRCDINHCKKFMSATSMAFICWFSISQYLANKWLLINVTTRIFKVKTIHFLDYLFTFVYDLFMSPERDPLFGFLHI</sequence>
<dbReference type="Proteomes" id="UP000215914">
    <property type="component" value="Chromosome 13"/>
</dbReference>
<keyword evidence="2" id="KW-0812">Transmembrane</keyword>
<comment type="subunit">
    <text evidence="1">Homodimer and heterodimers.</text>
</comment>
<reference evidence="3" key="3">
    <citation type="submission" date="2020-06" db="EMBL/GenBank/DDBJ databases">
        <title>Helianthus annuus Genome sequencing and assembly Release 2.</title>
        <authorList>
            <person name="Gouzy J."/>
            <person name="Langlade N."/>
            <person name="Munos S."/>
        </authorList>
    </citation>
    <scope>NUCLEOTIDE SEQUENCE</scope>
    <source>
        <tissue evidence="3">Leaves</tissue>
    </source>
</reference>
<evidence type="ECO:0000256" key="2">
    <source>
        <dbReference type="SAM" id="Phobius"/>
    </source>
</evidence>
<feature type="transmembrane region" description="Helical" evidence="2">
    <location>
        <begin position="41"/>
        <end position="66"/>
    </location>
</feature>
<feature type="transmembrane region" description="Helical" evidence="2">
    <location>
        <begin position="109"/>
        <end position="129"/>
    </location>
</feature>
<accession>A0A251SY49</accession>
<keyword evidence="5" id="KW-1185">Reference proteome</keyword>
<feature type="transmembrane region" description="Helical" evidence="2">
    <location>
        <begin position="78"/>
        <end position="97"/>
    </location>
</feature>
<dbReference type="AlphaFoldDB" id="A0A251SY49"/>
<reference evidence="3 5" key="1">
    <citation type="journal article" date="2017" name="Nature">
        <title>The sunflower genome provides insights into oil metabolism, flowering and Asterid evolution.</title>
        <authorList>
            <person name="Badouin H."/>
            <person name="Gouzy J."/>
            <person name="Grassa C.J."/>
            <person name="Murat F."/>
            <person name="Staton S.E."/>
            <person name="Cottret L."/>
            <person name="Lelandais-Briere C."/>
            <person name="Owens G.L."/>
            <person name="Carrere S."/>
            <person name="Mayjonade B."/>
            <person name="Legrand L."/>
            <person name="Gill N."/>
            <person name="Kane N.C."/>
            <person name="Bowers J.E."/>
            <person name="Hubner S."/>
            <person name="Bellec A."/>
            <person name="Berard A."/>
            <person name="Berges H."/>
            <person name="Blanchet N."/>
            <person name="Boniface M.C."/>
            <person name="Brunel D."/>
            <person name="Catrice O."/>
            <person name="Chaidir N."/>
            <person name="Claudel C."/>
            <person name="Donnadieu C."/>
            <person name="Faraut T."/>
            <person name="Fievet G."/>
            <person name="Helmstetter N."/>
            <person name="King M."/>
            <person name="Knapp S.J."/>
            <person name="Lai Z."/>
            <person name="Le Paslier M.C."/>
            <person name="Lippi Y."/>
            <person name="Lorenzon L."/>
            <person name="Mandel J.R."/>
            <person name="Marage G."/>
            <person name="Marchand G."/>
            <person name="Marquand E."/>
            <person name="Bret-Mestries E."/>
            <person name="Morien E."/>
            <person name="Nambeesan S."/>
            <person name="Nguyen T."/>
            <person name="Pegot-Espagnet P."/>
            <person name="Pouilly N."/>
            <person name="Raftis F."/>
            <person name="Sallet E."/>
            <person name="Schiex T."/>
            <person name="Thomas J."/>
            <person name="Vandecasteele C."/>
            <person name="Vares D."/>
            <person name="Vear F."/>
            <person name="Vautrin S."/>
            <person name="Crespi M."/>
            <person name="Mangin B."/>
            <person name="Burke J.M."/>
            <person name="Salse J."/>
            <person name="Munos S."/>
            <person name="Vincourt P."/>
            <person name="Rieseberg L.H."/>
            <person name="Langlade N.B."/>
        </authorList>
    </citation>
    <scope>NUCLEOTIDE SEQUENCE [LARGE SCALE GENOMIC DNA]</scope>
    <source>
        <strain evidence="5">cv. SF193</strain>
        <tissue evidence="3">Leaves</tissue>
    </source>
</reference>
<keyword evidence="2" id="KW-0472">Membrane</keyword>
<dbReference type="GO" id="GO:0016020">
    <property type="term" value="C:membrane"/>
    <property type="evidence" value="ECO:0000318"/>
    <property type="project" value="GO_Central"/>
</dbReference>
<dbReference type="InParanoid" id="A0A251SY49"/>
<proteinExistence type="predicted"/>
<evidence type="ECO:0000313" key="3">
    <source>
        <dbReference type="EMBL" id="KAF5759373.1"/>
    </source>
</evidence>
<evidence type="ECO:0000313" key="5">
    <source>
        <dbReference type="Proteomes" id="UP000215914"/>
    </source>
</evidence>
<dbReference type="EMBL" id="CM007902">
    <property type="protein sequence ID" value="OTG03503.1"/>
    <property type="molecule type" value="Genomic_DNA"/>
</dbReference>
<dbReference type="Gramene" id="mRNA:HanXRQr2_Chr16g0740491">
    <property type="protein sequence ID" value="mRNA:HanXRQr2_Chr16g0740491"/>
    <property type="gene ID" value="HanXRQr2_Chr16g0740491"/>
</dbReference>
<name>A0A251SY49_HELAN</name>
<dbReference type="InterPro" id="IPR045009">
    <property type="entry name" value="CASPL-5"/>
</dbReference>
<evidence type="ECO:0000256" key="1">
    <source>
        <dbReference type="ARBA" id="ARBA00011489"/>
    </source>
</evidence>
<protein>
    <submittedName>
        <fullName evidence="4">Uncharacterized protein</fullName>
    </submittedName>
</protein>
<organism evidence="4 5">
    <name type="scientific">Helianthus annuus</name>
    <name type="common">Common sunflower</name>
    <dbReference type="NCBI Taxonomy" id="4232"/>
    <lineage>
        <taxon>Eukaryota</taxon>
        <taxon>Viridiplantae</taxon>
        <taxon>Streptophyta</taxon>
        <taxon>Embryophyta</taxon>
        <taxon>Tracheophyta</taxon>
        <taxon>Spermatophyta</taxon>
        <taxon>Magnoliopsida</taxon>
        <taxon>eudicotyledons</taxon>
        <taxon>Gunneridae</taxon>
        <taxon>Pentapetalae</taxon>
        <taxon>asterids</taxon>
        <taxon>campanulids</taxon>
        <taxon>Asterales</taxon>
        <taxon>Asteraceae</taxon>
        <taxon>Asteroideae</taxon>
        <taxon>Heliantheae alliance</taxon>
        <taxon>Heliantheae</taxon>
        <taxon>Helianthus</taxon>
    </lineage>
</organism>
<dbReference type="PANTHER" id="PTHR32021:SF1">
    <property type="entry name" value="CASP-LIKE PROTEIN 5A1"/>
    <property type="match status" value="1"/>
</dbReference>
<reference evidence="4" key="2">
    <citation type="submission" date="2017-02" db="EMBL/GenBank/DDBJ databases">
        <title>Sunflower complete genome.</title>
        <authorList>
            <person name="Langlade N."/>
            <person name="Munos S."/>
        </authorList>
    </citation>
    <scope>NUCLEOTIDE SEQUENCE [LARGE SCALE GENOMIC DNA]</scope>
    <source>
        <tissue evidence="4">Leaves</tissue>
    </source>
</reference>
<evidence type="ECO:0000313" key="4">
    <source>
        <dbReference type="EMBL" id="OTG03503.1"/>
    </source>
</evidence>
<keyword evidence="2" id="KW-1133">Transmembrane helix</keyword>